<protein>
    <submittedName>
        <fullName evidence="1">Uncharacterized protein</fullName>
    </submittedName>
</protein>
<dbReference type="Proteomes" id="UP001082899">
    <property type="component" value="Unassembled WGS sequence"/>
</dbReference>
<gene>
    <name evidence="1" type="ORF">OVY01_13535</name>
</gene>
<sequence length="99" mass="11286">MAKRRFQVGDMARIRRSIHPELVGKIVVIEEWMPKFKEWGVCLVAGIAYGASVETGRLIRSRRCSCRDKSLERLPDIDPDLIADASVVKKIKKIEVRHG</sequence>
<keyword evidence="2" id="KW-1185">Reference proteome</keyword>
<accession>A0ABT3ZNW2</accession>
<organism evidence="1 2">
    <name type="scientific">Robbsia betulipollinis</name>
    <dbReference type="NCBI Taxonomy" id="2981849"/>
    <lineage>
        <taxon>Bacteria</taxon>
        <taxon>Pseudomonadati</taxon>
        <taxon>Pseudomonadota</taxon>
        <taxon>Betaproteobacteria</taxon>
        <taxon>Burkholderiales</taxon>
        <taxon>Burkholderiaceae</taxon>
        <taxon>Robbsia</taxon>
    </lineage>
</organism>
<evidence type="ECO:0000313" key="1">
    <source>
        <dbReference type="EMBL" id="MCY0388241.1"/>
    </source>
</evidence>
<dbReference type="RefSeq" id="WP_267848135.1">
    <property type="nucleotide sequence ID" value="NZ_JAPMXC010000003.1"/>
</dbReference>
<comment type="caution">
    <text evidence="1">The sequence shown here is derived from an EMBL/GenBank/DDBJ whole genome shotgun (WGS) entry which is preliminary data.</text>
</comment>
<evidence type="ECO:0000313" key="2">
    <source>
        <dbReference type="Proteomes" id="UP001082899"/>
    </source>
</evidence>
<proteinExistence type="predicted"/>
<name>A0ABT3ZNW2_9BURK</name>
<dbReference type="EMBL" id="JAPMXC010000003">
    <property type="protein sequence ID" value="MCY0388241.1"/>
    <property type="molecule type" value="Genomic_DNA"/>
</dbReference>
<reference evidence="1" key="1">
    <citation type="submission" date="2022-11" db="EMBL/GenBank/DDBJ databases">
        <title>Robbsia betulipollinis sp. nov., isolated from pollen of birch (Betula pendula).</title>
        <authorList>
            <person name="Shi H."/>
            <person name="Ambika Manirajan B."/>
            <person name="Ratering S."/>
            <person name="Geissler-Plaum R."/>
            <person name="Schnell S."/>
        </authorList>
    </citation>
    <scope>NUCLEOTIDE SEQUENCE</scope>
    <source>
        <strain evidence="1">Bb-Pol-6</strain>
    </source>
</reference>